<accession>A0AAX6DT46</accession>
<dbReference type="AlphaFoldDB" id="A0AAX6DT46"/>
<dbReference type="Proteomes" id="UP001140949">
    <property type="component" value="Unassembled WGS sequence"/>
</dbReference>
<organism evidence="1 2">
    <name type="scientific">Iris pallida</name>
    <name type="common">Sweet iris</name>
    <dbReference type="NCBI Taxonomy" id="29817"/>
    <lineage>
        <taxon>Eukaryota</taxon>
        <taxon>Viridiplantae</taxon>
        <taxon>Streptophyta</taxon>
        <taxon>Embryophyta</taxon>
        <taxon>Tracheophyta</taxon>
        <taxon>Spermatophyta</taxon>
        <taxon>Magnoliopsida</taxon>
        <taxon>Liliopsida</taxon>
        <taxon>Asparagales</taxon>
        <taxon>Iridaceae</taxon>
        <taxon>Iridoideae</taxon>
        <taxon>Irideae</taxon>
        <taxon>Iris</taxon>
    </lineage>
</organism>
<evidence type="ECO:0000313" key="2">
    <source>
        <dbReference type="Proteomes" id="UP001140949"/>
    </source>
</evidence>
<protein>
    <submittedName>
        <fullName evidence="1">Formin-like protein 7</fullName>
    </submittedName>
</protein>
<name>A0AAX6DT46_IRIPA</name>
<dbReference type="EMBL" id="JANAVB010042020">
    <property type="protein sequence ID" value="KAJ6794855.1"/>
    <property type="molecule type" value="Genomic_DNA"/>
</dbReference>
<reference evidence="1" key="2">
    <citation type="submission" date="2023-04" db="EMBL/GenBank/DDBJ databases">
        <authorList>
            <person name="Bruccoleri R.E."/>
            <person name="Oakeley E.J."/>
            <person name="Faust A.-M."/>
            <person name="Dessus-Babus S."/>
            <person name="Altorfer M."/>
            <person name="Burckhardt D."/>
            <person name="Oertli M."/>
            <person name="Naumann U."/>
            <person name="Petersen F."/>
            <person name="Wong J."/>
        </authorList>
    </citation>
    <scope>NUCLEOTIDE SEQUENCE</scope>
    <source>
        <strain evidence="1">GSM-AAB239-AS_SAM_17_03QT</strain>
        <tissue evidence="1">Leaf</tissue>
    </source>
</reference>
<gene>
    <name evidence="1" type="ORF">M6B38_228105</name>
</gene>
<keyword evidence="2" id="KW-1185">Reference proteome</keyword>
<proteinExistence type="predicted"/>
<comment type="caution">
    <text evidence="1">The sequence shown here is derived from an EMBL/GenBank/DDBJ whole genome shotgun (WGS) entry which is preliminary data.</text>
</comment>
<sequence length="100" mass="10330">MAGVRRSVQGDADASCQRCGRVREGDVEGKGDEALTELGADVAELEEVCGHSMACHGGDHRGIGREGGGCGRLLGEAATGSAWDALGQVSLSTFLLIWWG</sequence>
<reference evidence="1" key="1">
    <citation type="journal article" date="2023" name="GigaByte">
        <title>Genome assembly of the bearded iris, Iris pallida Lam.</title>
        <authorList>
            <person name="Bruccoleri R.E."/>
            <person name="Oakeley E.J."/>
            <person name="Faust A.M.E."/>
            <person name="Altorfer M."/>
            <person name="Dessus-Babus S."/>
            <person name="Burckhardt D."/>
            <person name="Oertli M."/>
            <person name="Naumann U."/>
            <person name="Petersen F."/>
            <person name="Wong J."/>
        </authorList>
    </citation>
    <scope>NUCLEOTIDE SEQUENCE</scope>
    <source>
        <strain evidence="1">GSM-AAB239-AS_SAM_17_03QT</strain>
    </source>
</reference>
<evidence type="ECO:0000313" key="1">
    <source>
        <dbReference type="EMBL" id="KAJ6794855.1"/>
    </source>
</evidence>